<dbReference type="PRINTS" id="PR00725">
    <property type="entry name" value="DADACBPTASE1"/>
</dbReference>
<sequence length="870" mass="89771">MEEASVAGESPDRSKQRESSAQPTSGSTGTVSEARDDARDPRLSPAGDSESSDASEGHGGVDTATRVLVTRDLAADGGDAEDTGAAGNGEGARAEKADGAKGDGAKGAEGAADGRSGDAVEPEKPEKPEKGSEPEAAAGSGKAEESAAAADKAGEAGEEARDSGSAEKDGALADARPREGAAARADDADSEGTSDAEGGADSPDGAGVADTGKSPAGAKAGGAGEAKGARDAEDAEDEAASDGADSGEEDGGSDNDADGAGIKGDGRESGDKQPVDQPTTMLKVGGAAKPRVDQPTTMLKVGGAAKPRVDQPTTRLKVEGAEKAGKAEKGEKGEKSEKVEKAKKAVNFTKSEKLEEGERSEEKQGKQDKQDKQVKQDKSVSEADSERTSKFVALKSPDDPETRKPRPTQSAVSAGETVALPKISSEATAAVPQLGPERTTQQPLPPKPPLDLLAELTNTPPPPETPLRTLVRRIKIWSPLVVLLAIIFAIVQAVRPLPTPVLALSAKDTYTFDGDKVKLPWPNEGQGWMSIDGVGTMDHFGEQKPVAIGSVAKTMTAYIILRDHPLKPGEEGPKIKVDAKAEKEGGYHTQGESTLDTVKEGDFLTQQQALSAVMIPSANNIARLLARWDAGSEEAFVKKMNDTAKELGMTNTTYTDPSGLDKTTVSTAEDQVKLGIAAMRNPAMVAITSVASWTDPTGKYWTNFNQLPYTIGAIGIKTGSTTAAGGNLLFATRKKVGGQTVTIVGAILGQHKAPILDTVNAVSKTALLAAQDVPTSAKILKKGDVVGYVDDQLGGRTPVVVTKDVTAVGWPGLKTKLHLSADSLPHEAKAGTTVGTLAVGDGKDGAIQVPVALQKDLVEPDFLDKLTRIG</sequence>
<comment type="similarity">
    <text evidence="2 12">Belongs to the peptidase S11 family.</text>
</comment>
<dbReference type="InterPro" id="IPR018044">
    <property type="entry name" value="Peptidase_S11"/>
</dbReference>
<dbReference type="InterPro" id="IPR012907">
    <property type="entry name" value="Peptidase_S11_C"/>
</dbReference>
<evidence type="ECO:0000256" key="1">
    <source>
        <dbReference type="ARBA" id="ARBA00004752"/>
    </source>
</evidence>
<feature type="compositionally biased region" description="Acidic residues" evidence="13">
    <location>
        <begin position="233"/>
        <end position="257"/>
    </location>
</feature>
<feature type="compositionally biased region" description="Low complexity" evidence="13">
    <location>
        <begin position="134"/>
        <end position="151"/>
    </location>
</feature>
<dbReference type="InterPro" id="IPR012338">
    <property type="entry name" value="Beta-lactam/transpept-like"/>
</dbReference>
<evidence type="ECO:0000256" key="2">
    <source>
        <dbReference type="ARBA" id="ARBA00007164"/>
    </source>
</evidence>
<evidence type="ECO:0000256" key="13">
    <source>
        <dbReference type="SAM" id="MobiDB-lite"/>
    </source>
</evidence>
<comment type="pathway">
    <text evidence="1">Cell wall biogenesis; peptidoglycan biosynthesis.</text>
</comment>
<evidence type="ECO:0000256" key="11">
    <source>
        <dbReference type="ARBA" id="ARBA00034000"/>
    </source>
</evidence>
<evidence type="ECO:0000313" key="17">
    <source>
        <dbReference type="Proteomes" id="UP001501005"/>
    </source>
</evidence>
<name>A0ABN1PFI4_9ACTN</name>
<dbReference type="RefSeq" id="WP_344053521.1">
    <property type="nucleotide sequence ID" value="NZ_BAAAHG010000056.1"/>
</dbReference>
<feature type="compositionally biased region" description="Basic and acidic residues" evidence="13">
    <location>
        <begin position="115"/>
        <end position="133"/>
    </location>
</feature>
<evidence type="ECO:0000256" key="5">
    <source>
        <dbReference type="ARBA" id="ARBA00022670"/>
    </source>
</evidence>
<feature type="compositionally biased region" description="Polar residues" evidence="13">
    <location>
        <begin position="19"/>
        <end position="31"/>
    </location>
</feature>
<keyword evidence="4 16" id="KW-0121">Carboxypeptidase</keyword>
<dbReference type="PANTHER" id="PTHR21581:SF33">
    <property type="entry name" value="D-ALANYL-D-ALANINE CARBOXYPEPTIDASE DACB"/>
    <property type="match status" value="1"/>
</dbReference>
<dbReference type="EC" id="3.4.16.4" evidence="3"/>
<evidence type="ECO:0000256" key="9">
    <source>
        <dbReference type="ARBA" id="ARBA00022984"/>
    </source>
</evidence>
<evidence type="ECO:0000256" key="3">
    <source>
        <dbReference type="ARBA" id="ARBA00012448"/>
    </source>
</evidence>
<evidence type="ECO:0000256" key="12">
    <source>
        <dbReference type="RuleBase" id="RU004016"/>
    </source>
</evidence>
<evidence type="ECO:0000256" key="8">
    <source>
        <dbReference type="ARBA" id="ARBA00022960"/>
    </source>
</evidence>
<keyword evidence="7" id="KW-0378">Hydrolase</keyword>
<feature type="region of interest" description="Disordered" evidence="13">
    <location>
        <begin position="1"/>
        <end position="421"/>
    </location>
</feature>
<feature type="compositionally biased region" description="Basic and acidic residues" evidence="13">
    <location>
        <begin position="316"/>
        <end position="343"/>
    </location>
</feature>
<keyword evidence="8" id="KW-0133">Cell shape</keyword>
<evidence type="ECO:0000256" key="10">
    <source>
        <dbReference type="ARBA" id="ARBA00023316"/>
    </source>
</evidence>
<feature type="compositionally biased region" description="Basic and acidic residues" evidence="13">
    <location>
        <begin position="33"/>
        <end position="42"/>
    </location>
</feature>
<evidence type="ECO:0000313" key="16">
    <source>
        <dbReference type="EMBL" id="GAA0927410.1"/>
    </source>
</evidence>
<feature type="compositionally biased region" description="Basic and acidic residues" evidence="13">
    <location>
        <begin position="264"/>
        <end position="274"/>
    </location>
</feature>
<feature type="compositionally biased region" description="Basic and acidic residues" evidence="13">
    <location>
        <begin position="152"/>
        <end position="187"/>
    </location>
</feature>
<evidence type="ECO:0000256" key="6">
    <source>
        <dbReference type="ARBA" id="ARBA00022729"/>
    </source>
</evidence>
<protein>
    <recommendedName>
        <fullName evidence="3">serine-type D-Ala-D-Ala carboxypeptidase</fullName>
        <ecNumber evidence="3">3.4.16.4</ecNumber>
    </recommendedName>
</protein>
<accession>A0ABN1PFI4</accession>
<feature type="compositionally biased region" description="Basic and acidic residues" evidence="13">
    <location>
        <begin position="350"/>
        <end position="389"/>
    </location>
</feature>
<dbReference type="SUPFAM" id="SSF56601">
    <property type="entry name" value="beta-lactamase/transpeptidase-like"/>
    <property type="match status" value="1"/>
</dbReference>
<dbReference type="Pfam" id="PF00768">
    <property type="entry name" value="Peptidase_S11"/>
    <property type="match status" value="1"/>
</dbReference>
<keyword evidence="17" id="KW-1185">Reference proteome</keyword>
<proteinExistence type="inferred from homology"/>
<evidence type="ECO:0000259" key="15">
    <source>
        <dbReference type="Pfam" id="PF07943"/>
    </source>
</evidence>
<comment type="caution">
    <text evidence="16">The sequence shown here is derived from an EMBL/GenBank/DDBJ whole genome shotgun (WGS) entry which is preliminary data.</text>
</comment>
<dbReference type="InterPro" id="IPR001967">
    <property type="entry name" value="Peptidase_S11_N"/>
</dbReference>
<comment type="catalytic activity">
    <reaction evidence="11">
        <text>Preferential cleavage: (Ac)2-L-Lys-D-Ala-|-D-Ala. Also transpeptidation of peptidyl-alanyl moieties that are N-acyl substituents of D-alanine.</text>
        <dbReference type="EC" id="3.4.16.4"/>
    </reaction>
</comment>
<feature type="compositionally biased region" description="Basic and acidic residues" evidence="13">
    <location>
        <begin position="92"/>
        <end position="106"/>
    </location>
</feature>
<gene>
    <name evidence="16" type="ORF">GCM10009549_49530</name>
</gene>
<dbReference type="PANTHER" id="PTHR21581">
    <property type="entry name" value="D-ALANYL-D-ALANINE CARBOXYPEPTIDASE"/>
    <property type="match status" value="1"/>
</dbReference>
<feature type="domain" description="Peptidase S11 D-alanyl-D-alanine carboxypeptidase A N-terminal" evidence="14">
    <location>
        <begin position="543"/>
        <end position="735"/>
    </location>
</feature>
<keyword evidence="5" id="KW-0645">Protease</keyword>
<dbReference type="GO" id="GO:0004180">
    <property type="term" value="F:carboxypeptidase activity"/>
    <property type="evidence" value="ECO:0007669"/>
    <property type="project" value="UniProtKB-KW"/>
</dbReference>
<dbReference type="Gene3D" id="3.40.710.10">
    <property type="entry name" value="DD-peptidase/beta-lactamase superfamily"/>
    <property type="match status" value="1"/>
</dbReference>
<evidence type="ECO:0000259" key="14">
    <source>
        <dbReference type="Pfam" id="PF00768"/>
    </source>
</evidence>
<dbReference type="EMBL" id="BAAAHG010000056">
    <property type="protein sequence ID" value="GAA0927410.1"/>
    <property type="molecule type" value="Genomic_DNA"/>
</dbReference>
<reference evidence="16 17" key="1">
    <citation type="journal article" date="2019" name="Int. J. Syst. Evol. Microbiol.">
        <title>The Global Catalogue of Microorganisms (GCM) 10K type strain sequencing project: providing services to taxonomists for standard genome sequencing and annotation.</title>
        <authorList>
            <consortium name="The Broad Institute Genomics Platform"/>
            <consortium name="The Broad Institute Genome Sequencing Center for Infectious Disease"/>
            <person name="Wu L."/>
            <person name="Ma J."/>
        </authorList>
    </citation>
    <scope>NUCLEOTIDE SEQUENCE [LARGE SCALE GENOMIC DNA]</scope>
    <source>
        <strain evidence="16 17">JCM 10673</strain>
    </source>
</reference>
<evidence type="ECO:0000256" key="7">
    <source>
        <dbReference type="ARBA" id="ARBA00022801"/>
    </source>
</evidence>
<feature type="domain" description="Peptidase S11 D-Ala-D-Ala carboxypeptidase A C-terminal" evidence="15">
    <location>
        <begin position="777"/>
        <end position="857"/>
    </location>
</feature>
<dbReference type="Proteomes" id="UP001501005">
    <property type="component" value="Unassembled WGS sequence"/>
</dbReference>
<keyword evidence="9" id="KW-0573">Peptidoglycan synthesis</keyword>
<dbReference type="Pfam" id="PF07943">
    <property type="entry name" value="PBP5_C"/>
    <property type="match status" value="1"/>
</dbReference>
<evidence type="ECO:0000256" key="4">
    <source>
        <dbReference type="ARBA" id="ARBA00022645"/>
    </source>
</evidence>
<keyword evidence="6" id="KW-0732">Signal</keyword>
<organism evidence="16 17">
    <name type="scientific">Streptomyces thermoalcalitolerans</name>
    <dbReference type="NCBI Taxonomy" id="65605"/>
    <lineage>
        <taxon>Bacteria</taxon>
        <taxon>Bacillati</taxon>
        <taxon>Actinomycetota</taxon>
        <taxon>Actinomycetes</taxon>
        <taxon>Kitasatosporales</taxon>
        <taxon>Streptomycetaceae</taxon>
        <taxon>Streptomyces</taxon>
    </lineage>
</organism>
<keyword evidence="10" id="KW-0961">Cell wall biogenesis/degradation</keyword>